<evidence type="ECO:0000256" key="1">
    <source>
        <dbReference type="ARBA" id="ARBA00022723"/>
    </source>
</evidence>
<accession>F0J9D9</accession>
<dbReference type="InterPro" id="IPR013083">
    <property type="entry name" value="Znf_RING/FYVE/PHD"/>
</dbReference>
<evidence type="ECO:0000256" key="2">
    <source>
        <dbReference type="ARBA" id="ARBA00022771"/>
    </source>
</evidence>
<dbReference type="Gene3D" id="3.30.40.10">
    <property type="entry name" value="Zinc/RING finger domain, C3HC4 (zinc finger)"/>
    <property type="match status" value="1"/>
</dbReference>
<dbReference type="CDD" id="cd16449">
    <property type="entry name" value="RING-HC"/>
    <property type="match status" value="1"/>
</dbReference>
<organism evidence="6">
    <name type="scientific">Amblyomma variegatum</name>
    <name type="common">Tropical bont tick</name>
    <dbReference type="NCBI Taxonomy" id="34610"/>
    <lineage>
        <taxon>Eukaryota</taxon>
        <taxon>Metazoa</taxon>
        <taxon>Ecdysozoa</taxon>
        <taxon>Arthropoda</taxon>
        <taxon>Chelicerata</taxon>
        <taxon>Arachnida</taxon>
        <taxon>Acari</taxon>
        <taxon>Parasitiformes</taxon>
        <taxon>Ixodida</taxon>
        <taxon>Ixodoidea</taxon>
        <taxon>Ixodidae</taxon>
        <taxon>Amblyomminae</taxon>
        <taxon>Amblyomma</taxon>
    </lineage>
</organism>
<dbReference type="AlphaFoldDB" id="F0J9D9"/>
<dbReference type="PROSITE" id="PS00518">
    <property type="entry name" value="ZF_RING_1"/>
    <property type="match status" value="1"/>
</dbReference>
<feature type="domain" description="RING-type" evidence="5">
    <location>
        <begin position="27"/>
        <end position="65"/>
    </location>
</feature>
<dbReference type="EMBL" id="BK007490">
    <property type="protein sequence ID" value="DAA34436.1"/>
    <property type="molecule type" value="mRNA"/>
</dbReference>
<evidence type="ECO:0000313" key="6">
    <source>
        <dbReference type="EMBL" id="DAA34436.1"/>
    </source>
</evidence>
<dbReference type="GO" id="GO:0008270">
    <property type="term" value="F:zinc ion binding"/>
    <property type="evidence" value="ECO:0007669"/>
    <property type="project" value="UniProtKB-KW"/>
</dbReference>
<keyword evidence="2 4" id="KW-0863">Zinc-finger</keyword>
<name>F0J9D9_AMBVA</name>
<dbReference type="PROSITE" id="PS50089">
    <property type="entry name" value="ZF_RING_2"/>
    <property type="match status" value="1"/>
</dbReference>
<protein>
    <submittedName>
        <fullName evidence="6">Hypothetical secreted protein 289</fullName>
    </submittedName>
</protein>
<evidence type="ECO:0000256" key="3">
    <source>
        <dbReference type="ARBA" id="ARBA00022833"/>
    </source>
</evidence>
<keyword evidence="3" id="KW-0862">Zinc</keyword>
<dbReference type="InterPro" id="IPR001841">
    <property type="entry name" value="Znf_RING"/>
</dbReference>
<keyword evidence="1" id="KW-0479">Metal-binding</keyword>
<feature type="non-terminal residue" evidence="6">
    <location>
        <position position="1"/>
    </location>
</feature>
<evidence type="ECO:0000259" key="5">
    <source>
        <dbReference type="PROSITE" id="PS50089"/>
    </source>
</evidence>
<sequence length="140" mass="15462">YRIVGFSSELDWRPLRFVEPIPEDKICKACGVVRKHCAVLPCGHVLCESCYHQCTVSTTCVCPLDGQPWPADAAQWSTISSEELPKKNGGLLERRTRLRSCDGCSNPLHTLSAPLQAPPNSLPKLLGQRSLQLRVHASEV</sequence>
<dbReference type="SUPFAM" id="SSF57850">
    <property type="entry name" value="RING/U-box"/>
    <property type="match status" value="1"/>
</dbReference>
<dbReference type="InterPro" id="IPR017907">
    <property type="entry name" value="Znf_RING_CS"/>
</dbReference>
<proteinExistence type="evidence at transcript level"/>
<evidence type="ECO:0000256" key="4">
    <source>
        <dbReference type="PROSITE-ProRule" id="PRU00175"/>
    </source>
</evidence>
<reference evidence="6" key="1">
    <citation type="journal article" date="2011" name="BMC Genomics">
        <title>A further insight into the sialome of the tropical bont tick, Amblyomma variegatum.</title>
        <authorList>
            <person name="Ribeiro J.M."/>
            <person name="Anderson J.M."/>
            <person name="Manoukis N.C."/>
            <person name="Meng Z."/>
            <person name="Francishetti I.M."/>
        </authorList>
    </citation>
    <scope>NUCLEOTIDE SEQUENCE</scope>
    <source>
        <strain evidence="6">Amb_var-289</strain>
        <tissue evidence="6">Salivary gland</tissue>
    </source>
</reference>